<dbReference type="RefSeq" id="WP_024448769.1">
    <property type="nucleotide sequence ID" value="NZ_LQPC01000028.1"/>
</dbReference>
<dbReference type="EMBL" id="LQPC01000028">
    <property type="protein sequence ID" value="ORV88824.1"/>
    <property type="molecule type" value="Genomic_DNA"/>
</dbReference>
<dbReference type="AlphaFoldDB" id="A0A1X1WQH4"/>
<protein>
    <submittedName>
        <fullName evidence="4">MerR family transcriptional regulator</fullName>
    </submittedName>
</protein>
<organism evidence="4 5">
    <name type="scientific">Mycolicibacterium iranicum</name>
    <name type="common">Mycobacterium iranicum</name>
    <dbReference type="NCBI Taxonomy" id="912594"/>
    <lineage>
        <taxon>Bacteria</taxon>
        <taxon>Bacillati</taxon>
        <taxon>Actinomycetota</taxon>
        <taxon>Actinomycetes</taxon>
        <taxon>Mycobacteriales</taxon>
        <taxon>Mycobacteriaceae</taxon>
        <taxon>Mycolicibacterium</taxon>
    </lineage>
</organism>
<name>A0A1X1WQH4_MYCIR</name>
<dbReference type="PANTHER" id="PTHR30204:SF93">
    <property type="entry name" value="HTH MERR-TYPE DOMAIN-CONTAINING PROTEIN"/>
    <property type="match status" value="1"/>
</dbReference>
<dbReference type="SUPFAM" id="SSF46955">
    <property type="entry name" value="Putative DNA-binding domain"/>
    <property type="match status" value="1"/>
</dbReference>
<dbReference type="Pfam" id="PF13411">
    <property type="entry name" value="MerR_1"/>
    <property type="match status" value="1"/>
</dbReference>
<dbReference type="PROSITE" id="PS50937">
    <property type="entry name" value="HTH_MERR_2"/>
    <property type="match status" value="1"/>
</dbReference>
<reference evidence="4 5" key="1">
    <citation type="submission" date="2016-01" db="EMBL/GenBank/DDBJ databases">
        <title>The new phylogeny of the genus Mycobacterium.</title>
        <authorList>
            <person name="Tarcisio F."/>
            <person name="Conor M."/>
            <person name="Antonella G."/>
            <person name="Elisabetta G."/>
            <person name="Giulia F.S."/>
            <person name="Sara T."/>
            <person name="Anna F."/>
            <person name="Clotilde B."/>
            <person name="Roberto B."/>
            <person name="Veronica D.S."/>
            <person name="Fabio R."/>
            <person name="Monica P."/>
            <person name="Olivier J."/>
            <person name="Enrico T."/>
            <person name="Nicola S."/>
        </authorList>
    </citation>
    <scope>NUCLEOTIDE SEQUENCE [LARGE SCALE GENOMIC DNA]</scope>
    <source>
        <strain evidence="4 5">DSM 45541</strain>
    </source>
</reference>
<evidence type="ECO:0000256" key="1">
    <source>
        <dbReference type="ARBA" id="ARBA00023125"/>
    </source>
</evidence>
<dbReference type="SMART" id="SM00422">
    <property type="entry name" value="HTH_MERR"/>
    <property type="match status" value="1"/>
</dbReference>
<accession>A0A1X1WQH4</accession>
<dbReference type="InterPro" id="IPR000551">
    <property type="entry name" value="MerR-type_HTH_dom"/>
</dbReference>
<evidence type="ECO:0000313" key="5">
    <source>
        <dbReference type="Proteomes" id="UP000193622"/>
    </source>
</evidence>
<dbReference type="GO" id="GO:0003700">
    <property type="term" value="F:DNA-binding transcription factor activity"/>
    <property type="evidence" value="ECO:0007669"/>
    <property type="project" value="InterPro"/>
</dbReference>
<dbReference type="PANTHER" id="PTHR30204">
    <property type="entry name" value="REDOX-CYCLING DRUG-SENSING TRANSCRIPTIONAL ACTIVATOR SOXR"/>
    <property type="match status" value="1"/>
</dbReference>
<feature type="domain" description="HTH merR-type" evidence="3">
    <location>
        <begin position="2"/>
        <end position="71"/>
    </location>
</feature>
<keyword evidence="2" id="KW-0175">Coiled coil</keyword>
<dbReference type="InterPro" id="IPR009061">
    <property type="entry name" value="DNA-bd_dom_put_sf"/>
</dbReference>
<evidence type="ECO:0000259" key="3">
    <source>
        <dbReference type="PROSITE" id="PS50937"/>
    </source>
</evidence>
<proteinExistence type="predicted"/>
<evidence type="ECO:0000313" key="4">
    <source>
        <dbReference type="EMBL" id="ORV88824.1"/>
    </source>
</evidence>
<evidence type="ECO:0000256" key="2">
    <source>
        <dbReference type="SAM" id="Coils"/>
    </source>
</evidence>
<gene>
    <name evidence="4" type="ORF">AWC12_11900</name>
</gene>
<feature type="coiled-coil region" evidence="2">
    <location>
        <begin position="76"/>
        <end position="106"/>
    </location>
</feature>
<dbReference type="Proteomes" id="UP000193622">
    <property type="component" value="Unassembled WGS sequence"/>
</dbReference>
<dbReference type="InterPro" id="IPR047057">
    <property type="entry name" value="MerR_fam"/>
</dbReference>
<keyword evidence="1" id="KW-0238">DNA-binding</keyword>
<dbReference type="Gene3D" id="1.10.1660.10">
    <property type="match status" value="1"/>
</dbReference>
<sequence length="252" mass="27565">MAWSTREIAALSGTSLRAVRHYHDVGLLAEPERRTNGYKQYGVTHLVRLVRIKRLVDLGFSLSQIAAMGDADDHPAAELRALDDELAATIEQLQQARTEVRQILDQKAPTDLPTEFVSPHAVAKLSEADRSLVVLLSRVLGPRGRQVYAHLLENAPDDPVACEFDDLASDADERTREDLAERLVPYLLSVREAHPGLAESRADAPGGAQFAGRAINEAMQELYTEAQLDVLRRSRDIIRATTAEAATGPGGS</sequence>
<dbReference type="GO" id="GO:0003677">
    <property type="term" value="F:DNA binding"/>
    <property type="evidence" value="ECO:0007669"/>
    <property type="project" value="UniProtKB-KW"/>
</dbReference>
<comment type="caution">
    <text evidence="4">The sequence shown here is derived from an EMBL/GenBank/DDBJ whole genome shotgun (WGS) entry which is preliminary data.</text>
</comment>